<dbReference type="PANTHER" id="PTHR33495:SF2">
    <property type="entry name" value="ANTI-SIGMA FACTOR ANTAGONIST TM_1081-RELATED"/>
    <property type="match status" value="1"/>
</dbReference>
<keyword evidence="5" id="KW-1185">Reference proteome</keyword>
<dbReference type="RefSeq" id="WP_160825204.1">
    <property type="nucleotide sequence ID" value="NZ_JBHSXE010000001.1"/>
</dbReference>
<dbReference type="NCBIfam" id="TIGR00377">
    <property type="entry name" value="ant_ant_sig"/>
    <property type="match status" value="1"/>
</dbReference>
<gene>
    <name evidence="4" type="ORF">ACFQKB_46420</name>
</gene>
<evidence type="ECO:0000313" key="4">
    <source>
        <dbReference type="EMBL" id="MFC6887268.1"/>
    </source>
</evidence>
<evidence type="ECO:0000256" key="1">
    <source>
        <dbReference type="ARBA" id="ARBA00009013"/>
    </source>
</evidence>
<comment type="similarity">
    <text evidence="1 2">Belongs to the anti-sigma-factor antagonist family.</text>
</comment>
<protein>
    <recommendedName>
        <fullName evidence="2">Anti-sigma factor antagonist</fullName>
    </recommendedName>
</protein>
<sequence>MAETVIVTGRAEGARAVITVAGELYLPTMQQAERDIRAARKELGEHLVFDLAALDFIDSTGLNTLVKLYLAAEARGGSAAFAGPLAEQVARAFEISNLGHRLRIHPSVDHALRTGRG</sequence>
<organism evidence="4 5">
    <name type="scientific">Actinomadura yumaensis</name>
    <dbReference type="NCBI Taxonomy" id="111807"/>
    <lineage>
        <taxon>Bacteria</taxon>
        <taxon>Bacillati</taxon>
        <taxon>Actinomycetota</taxon>
        <taxon>Actinomycetes</taxon>
        <taxon>Streptosporangiales</taxon>
        <taxon>Thermomonosporaceae</taxon>
        <taxon>Actinomadura</taxon>
    </lineage>
</organism>
<reference evidence="5" key="1">
    <citation type="journal article" date="2019" name="Int. J. Syst. Evol. Microbiol.">
        <title>The Global Catalogue of Microorganisms (GCM) 10K type strain sequencing project: providing services to taxonomists for standard genome sequencing and annotation.</title>
        <authorList>
            <consortium name="The Broad Institute Genomics Platform"/>
            <consortium name="The Broad Institute Genome Sequencing Center for Infectious Disease"/>
            <person name="Wu L."/>
            <person name="Ma J."/>
        </authorList>
    </citation>
    <scope>NUCLEOTIDE SEQUENCE [LARGE SCALE GENOMIC DNA]</scope>
    <source>
        <strain evidence="5">JCM 3369</strain>
    </source>
</reference>
<name>A0ABW2CZI2_9ACTN</name>
<dbReference type="InterPro" id="IPR003658">
    <property type="entry name" value="Anti-sigma_ant"/>
</dbReference>
<dbReference type="InterPro" id="IPR002645">
    <property type="entry name" value="STAS_dom"/>
</dbReference>
<proteinExistence type="inferred from homology"/>
<evidence type="ECO:0000256" key="2">
    <source>
        <dbReference type="RuleBase" id="RU003749"/>
    </source>
</evidence>
<accession>A0ABW2CZI2</accession>
<dbReference type="CDD" id="cd07043">
    <property type="entry name" value="STAS_anti-anti-sigma_factors"/>
    <property type="match status" value="1"/>
</dbReference>
<feature type="domain" description="STAS" evidence="3">
    <location>
        <begin position="17"/>
        <end position="115"/>
    </location>
</feature>
<dbReference type="Pfam" id="PF01740">
    <property type="entry name" value="STAS"/>
    <property type="match status" value="1"/>
</dbReference>
<evidence type="ECO:0000259" key="3">
    <source>
        <dbReference type="PROSITE" id="PS50801"/>
    </source>
</evidence>
<dbReference type="Gene3D" id="3.30.750.24">
    <property type="entry name" value="STAS domain"/>
    <property type="match status" value="1"/>
</dbReference>
<evidence type="ECO:0000313" key="5">
    <source>
        <dbReference type="Proteomes" id="UP001596380"/>
    </source>
</evidence>
<dbReference type="InterPro" id="IPR036513">
    <property type="entry name" value="STAS_dom_sf"/>
</dbReference>
<dbReference type="Proteomes" id="UP001596380">
    <property type="component" value="Unassembled WGS sequence"/>
</dbReference>
<comment type="caution">
    <text evidence="4">The sequence shown here is derived from an EMBL/GenBank/DDBJ whole genome shotgun (WGS) entry which is preliminary data.</text>
</comment>
<dbReference type="SUPFAM" id="SSF52091">
    <property type="entry name" value="SpoIIaa-like"/>
    <property type="match status" value="1"/>
</dbReference>
<dbReference type="EMBL" id="JBHSXS010000078">
    <property type="protein sequence ID" value="MFC6887268.1"/>
    <property type="molecule type" value="Genomic_DNA"/>
</dbReference>
<dbReference type="PANTHER" id="PTHR33495">
    <property type="entry name" value="ANTI-SIGMA FACTOR ANTAGONIST TM_1081-RELATED-RELATED"/>
    <property type="match status" value="1"/>
</dbReference>
<dbReference type="PROSITE" id="PS50801">
    <property type="entry name" value="STAS"/>
    <property type="match status" value="1"/>
</dbReference>